<feature type="domain" description="RNA polymerase sigma-70 region 2" evidence="5">
    <location>
        <begin position="24"/>
        <end position="91"/>
    </location>
</feature>
<protein>
    <submittedName>
        <fullName evidence="7">Sigma-70 family RNA polymerase sigma factor</fullName>
    </submittedName>
</protein>
<evidence type="ECO:0000256" key="4">
    <source>
        <dbReference type="ARBA" id="ARBA00023163"/>
    </source>
</evidence>
<keyword evidence="8" id="KW-1185">Reference proteome</keyword>
<dbReference type="EMBL" id="JAGVRK010000001">
    <property type="protein sequence ID" value="MBS2968149.1"/>
    <property type="molecule type" value="Genomic_DNA"/>
</dbReference>
<evidence type="ECO:0000256" key="3">
    <source>
        <dbReference type="ARBA" id="ARBA00023082"/>
    </source>
</evidence>
<feature type="domain" description="RNA polymerase sigma factor 70 region 4 type 2" evidence="6">
    <location>
        <begin position="121"/>
        <end position="174"/>
    </location>
</feature>
<dbReference type="InterPro" id="IPR013324">
    <property type="entry name" value="RNA_pol_sigma_r3/r4-like"/>
</dbReference>
<dbReference type="NCBIfam" id="TIGR02937">
    <property type="entry name" value="sigma70-ECF"/>
    <property type="match status" value="1"/>
</dbReference>
<dbReference type="InterPro" id="IPR036388">
    <property type="entry name" value="WH-like_DNA-bd_sf"/>
</dbReference>
<dbReference type="RefSeq" id="WP_211556785.1">
    <property type="nucleotide sequence ID" value="NZ_JAGVRK010000001.1"/>
</dbReference>
<dbReference type="SUPFAM" id="SSF88946">
    <property type="entry name" value="Sigma2 domain of RNA polymerase sigma factors"/>
    <property type="match status" value="1"/>
</dbReference>
<comment type="caution">
    <text evidence="7">The sequence shown here is derived from an EMBL/GenBank/DDBJ whole genome shotgun (WGS) entry which is preliminary data.</text>
</comment>
<gene>
    <name evidence="7" type="ORF">J9317_05190</name>
</gene>
<dbReference type="Pfam" id="PF04542">
    <property type="entry name" value="Sigma70_r2"/>
    <property type="match status" value="1"/>
</dbReference>
<keyword evidence="2" id="KW-0805">Transcription regulation</keyword>
<comment type="similarity">
    <text evidence="1">Belongs to the sigma-70 factor family. ECF subfamily.</text>
</comment>
<dbReference type="PANTHER" id="PTHR43133">
    <property type="entry name" value="RNA POLYMERASE ECF-TYPE SIGMA FACTO"/>
    <property type="match status" value="1"/>
</dbReference>
<sequence>MVENNDAVLYERLAAKDKQAFETLYDRYEKLLFSFAFKITKDRGLAEEVMQDVFVKLWNGTHAFDSSKGKFSSWLLTITRNKAIDMIRKYAKHEHVELMDKDSLISDEKPVDKAVEWKEDREMIQSAVSKLNTEQQKVIDLFYFKGFSQQKISEKCGVPLGTVKGRIRLALKHLRETLEKGGRSDYEA</sequence>
<dbReference type="PANTHER" id="PTHR43133:SF62">
    <property type="entry name" value="RNA POLYMERASE SIGMA FACTOR SIGZ"/>
    <property type="match status" value="1"/>
</dbReference>
<name>A0ABS5LCL5_9BACI</name>
<evidence type="ECO:0000259" key="6">
    <source>
        <dbReference type="Pfam" id="PF08281"/>
    </source>
</evidence>
<evidence type="ECO:0000313" key="8">
    <source>
        <dbReference type="Proteomes" id="UP000682403"/>
    </source>
</evidence>
<accession>A0ABS5LCL5</accession>
<dbReference type="InterPro" id="IPR013249">
    <property type="entry name" value="RNA_pol_sigma70_r4_t2"/>
</dbReference>
<evidence type="ECO:0000259" key="5">
    <source>
        <dbReference type="Pfam" id="PF04542"/>
    </source>
</evidence>
<evidence type="ECO:0000256" key="1">
    <source>
        <dbReference type="ARBA" id="ARBA00010641"/>
    </source>
</evidence>
<dbReference type="Gene3D" id="1.10.1740.10">
    <property type="match status" value="1"/>
</dbReference>
<dbReference type="InterPro" id="IPR013325">
    <property type="entry name" value="RNA_pol_sigma_r2"/>
</dbReference>
<dbReference type="CDD" id="cd06171">
    <property type="entry name" value="Sigma70_r4"/>
    <property type="match status" value="1"/>
</dbReference>
<evidence type="ECO:0000256" key="2">
    <source>
        <dbReference type="ARBA" id="ARBA00023015"/>
    </source>
</evidence>
<dbReference type="InterPro" id="IPR039425">
    <property type="entry name" value="RNA_pol_sigma-70-like"/>
</dbReference>
<dbReference type="Proteomes" id="UP000682403">
    <property type="component" value="Unassembled WGS sequence"/>
</dbReference>
<keyword evidence="3" id="KW-0731">Sigma factor</keyword>
<dbReference type="InterPro" id="IPR014284">
    <property type="entry name" value="RNA_pol_sigma-70_dom"/>
</dbReference>
<dbReference type="SUPFAM" id="SSF88659">
    <property type="entry name" value="Sigma3 and sigma4 domains of RNA polymerase sigma factors"/>
    <property type="match status" value="1"/>
</dbReference>
<organism evidence="7 8">
    <name type="scientific">Metabacillus flavus</name>
    <dbReference type="NCBI Taxonomy" id="2823519"/>
    <lineage>
        <taxon>Bacteria</taxon>
        <taxon>Bacillati</taxon>
        <taxon>Bacillota</taxon>
        <taxon>Bacilli</taxon>
        <taxon>Bacillales</taxon>
        <taxon>Bacillaceae</taxon>
        <taxon>Metabacillus</taxon>
    </lineage>
</organism>
<evidence type="ECO:0000313" key="7">
    <source>
        <dbReference type="EMBL" id="MBS2968149.1"/>
    </source>
</evidence>
<proteinExistence type="inferred from homology"/>
<keyword evidence="4" id="KW-0804">Transcription</keyword>
<dbReference type="InterPro" id="IPR007627">
    <property type="entry name" value="RNA_pol_sigma70_r2"/>
</dbReference>
<reference evidence="7 8" key="1">
    <citation type="submission" date="2021-04" db="EMBL/GenBank/DDBJ databases">
        <title>Metabacillus sp. strain KIGAM252 whole genome sequence.</title>
        <authorList>
            <person name="Seo M.-J."/>
            <person name="Cho E.-S."/>
            <person name="Hwang C.Y."/>
            <person name="Yoon D.J."/>
        </authorList>
    </citation>
    <scope>NUCLEOTIDE SEQUENCE [LARGE SCALE GENOMIC DNA]</scope>
    <source>
        <strain evidence="7 8">KIGAM252</strain>
    </source>
</reference>
<dbReference type="Pfam" id="PF08281">
    <property type="entry name" value="Sigma70_r4_2"/>
    <property type="match status" value="1"/>
</dbReference>
<dbReference type="Gene3D" id="1.10.10.10">
    <property type="entry name" value="Winged helix-like DNA-binding domain superfamily/Winged helix DNA-binding domain"/>
    <property type="match status" value="1"/>
</dbReference>